<reference evidence="2 3" key="1">
    <citation type="submission" date="2020-05" db="EMBL/GenBank/DDBJ databases">
        <title>Identification and distribution of gene clusters putatively required for synthesis of sphingolipid metabolism inhibitors in phylogenetically diverse species of the filamentous fungus Fusarium.</title>
        <authorList>
            <person name="Kim H.-S."/>
            <person name="Busman M."/>
            <person name="Brown D.W."/>
            <person name="Divon H."/>
            <person name="Uhlig S."/>
            <person name="Proctor R.H."/>
        </authorList>
    </citation>
    <scope>NUCLEOTIDE SEQUENCE [LARGE SCALE GENOMIC DNA]</scope>
    <source>
        <strain evidence="2 3">NRRL 25211</strain>
    </source>
</reference>
<organism evidence="2 3">
    <name type="scientific">Fusarium pseudoanthophilum</name>
    <dbReference type="NCBI Taxonomy" id="48495"/>
    <lineage>
        <taxon>Eukaryota</taxon>
        <taxon>Fungi</taxon>
        <taxon>Dikarya</taxon>
        <taxon>Ascomycota</taxon>
        <taxon>Pezizomycotina</taxon>
        <taxon>Sordariomycetes</taxon>
        <taxon>Hypocreomycetidae</taxon>
        <taxon>Hypocreales</taxon>
        <taxon>Nectriaceae</taxon>
        <taxon>Fusarium</taxon>
        <taxon>Fusarium fujikuroi species complex</taxon>
    </lineage>
</organism>
<sequence length="465" mass="53063">MLRVKSSRRPAGLKPTDYDHEIALVDHDAAATPTGLLDLEEEHEEEQQGNPDEQNGGQMKPSSNTPNNAHTIEHADSHTEGEGQIHSSSNRIENGQPSTPPQTRPSIEVQEPTPDAFHGDHPHVKLKKPHVERETAIDILYENERGGFLCGIPLFSSQALGGLDPPAWKIDIFASANGYHKASPSNIHNAQVPDPTWEWAWPEWRINHQKGVDEHGWEYSFHFSKKFSWHSGKWWNSFVRRRAWIRKRVRKRPEEVSADPHMLNTDYFTIRPASHKSPKSRESVTSSRLSRSSMSQMSAADVDEKPADIDNVDDLMRALRQARIDREKLDAVNNYMEHATDLQKLQHEMHEIMSLFVFQQSRRILLSRLMEIHDETTTQMKQTNTSELRERNKALKDAVHHADEEVRKLAYWSDVKQMAESGEAKEAVKGDKGWDESWEGVDQSGGAHPMQENAMVNGKKKESET</sequence>
<feature type="region of interest" description="Disordered" evidence="1">
    <location>
        <begin position="272"/>
        <end position="306"/>
    </location>
</feature>
<feature type="compositionally biased region" description="Basic and acidic residues" evidence="1">
    <location>
        <begin position="71"/>
        <end position="83"/>
    </location>
</feature>
<dbReference type="AlphaFoldDB" id="A0A8H5PDE3"/>
<feature type="compositionally biased region" description="Polar residues" evidence="1">
    <location>
        <begin position="48"/>
        <end position="70"/>
    </location>
</feature>
<evidence type="ECO:0000313" key="2">
    <source>
        <dbReference type="EMBL" id="KAF5594472.1"/>
    </source>
</evidence>
<feature type="compositionally biased region" description="Basic and acidic residues" evidence="1">
    <location>
        <begin position="16"/>
        <end position="29"/>
    </location>
</feature>
<dbReference type="Proteomes" id="UP000544095">
    <property type="component" value="Unassembled WGS sequence"/>
</dbReference>
<name>A0A8H5PDE3_9HYPO</name>
<feature type="compositionally biased region" description="Acidic residues" evidence="1">
    <location>
        <begin position="38"/>
        <end position="47"/>
    </location>
</feature>
<dbReference type="EMBL" id="JAAOAR010000225">
    <property type="protein sequence ID" value="KAF5594472.1"/>
    <property type="molecule type" value="Genomic_DNA"/>
</dbReference>
<feature type="compositionally biased region" description="Polar residues" evidence="1">
    <location>
        <begin position="85"/>
        <end position="97"/>
    </location>
</feature>
<evidence type="ECO:0000256" key="1">
    <source>
        <dbReference type="SAM" id="MobiDB-lite"/>
    </source>
</evidence>
<feature type="compositionally biased region" description="Basic and acidic residues" evidence="1">
    <location>
        <begin position="422"/>
        <end position="435"/>
    </location>
</feature>
<proteinExistence type="predicted"/>
<evidence type="ECO:0000313" key="3">
    <source>
        <dbReference type="Proteomes" id="UP000544095"/>
    </source>
</evidence>
<feature type="compositionally biased region" description="Low complexity" evidence="1">
    <location>
        <begin position="283"/>
        <end position="298"/>
    </location>
</feature>
<comment type="caution">
    <text evidence="2">The sequence shown here is derived from an EMBL/GenBank/DDBJ whole genome shotgun (WGS) entry which is preliminary data.</text>
</comment>
<gene>
    <name evidence="2" type="ORF">FPANT_4848</name>
</gene>
<feature type="compositionally biased region" description="Basic and acidic residues" evidence="1">
    <location>
        <begin position="117"/>
        <end position="129"/>
    </location>
</feature>
<protein>
    <submittedName>
        <fullName evidence="2">Meiotically up-regulated 65</fullName>
    </submittedName>
</protein>
<feature type="region of interest" description="Disordered" evidence="1">
    <location>
        <begin position="1"/>
        <end position="129"/>
    </location>
</feature>
<keyword evidence="3" id="KW-1185">Reference proteome</keyword>
<feature type="region of interest" description="Disordered" evidence="1">
    <location>
        <begin position="421"/>
        <end position="465"/>
    </location>
</feature>
<accession>A0A8H5PDE3</accession>